<feature type="signal peptide" evidence="3">
    <location>
        <begin position="1"/>
        <end position="29"/>
    </location>
</feature>
<dbReference type="EMBL" id="JAZGUE010000007">
    <property type="protein sequence ID" value="KAL2264703.1"/>
    <property type="molecule type" value="Genomic_DNA"/>
</dbReference>
<comment type="caution">
    <text evidence="4">The sequence shown here is derived from an EMBL/GenBank/DDBJ whole genome shotgun (WGS) entry which is preliminary data.</text>
</comment>
<organism evidence="4 5">
    <name type="scientific">Remersonia thermophila</name>
    <dbReference type="NCBI Taxonomy" id="72144"/>
    <lineage>
        <taxon>Eukaryota</taxon>
        <taxon>Fungi</taxon>
        <taxon>Dikarya</taxon>
        <taxon>Ascomycota</taxon>
        <taxon>Pezizomycotina</taxon>
        <taxon>Sordariomycetes</taxon>
        <taxon>Sordariomycetidae</taxon>
        <taxon>Sordariales</taxon>
        <taxon>Sordariales incertae sedis</taxon>
        <taxon>Remersonia</taxon>
    </lineage>
</organism>
<evidence type="ECO:0000313" key="4">
    <source>
        <dbReference type="EMBL" id="KAL2264703.1"/>
    </source>
</evidence>
<feature type="chain" id="PRO_5045483972" evidence="3">
    <location>
        <begin position="30"/>
        <end position="484"/>
    </location>
</feature>
<keyword evidence="2" id="KW-0472">Membrane</keyword>
<proteinExistence type="predicted"/>
<accession>A0ABR4D306</accession>
<name>A0ABR4D306_9PEZI</name>
<reference evidence="4 5" key="1">
    <citation type="journal article" date="2024" name="Commun. Biol.">
        <title>Comparative genomic analysis of thermophilic fungi reveals convergent evolutionary adaptations and gene losses.</title>
        <authorList>
            <person name="Steindorff A.S."/>
            <person name="Aguilar-Pontes M.V."/>
            <person name="Robinson A.J."/>
            <person name="Andreopoulos B."/>
            <person name="LaButti K."/>
            <person name="Kuo A."/>
            <person name="Mondo S."/>
            <person name="Riley R."/>
            <person name="Otillar R."/>
            <person name="Haridas S."/>
            <person name="Lipzen A."/>
            <person name="Grimwood J."/>
            <person name="Schmutz J."/>
            <person name="Clum A."/>
            <person name="Reid I.D."/>
            <person name="Moisan M.C."/>
            <person name="Butler G."/>
            <person name="Nguyen T.T.M."/>
            <person name="Dewar K."/>
            <person name="Conant G."/>
            <person name="Drula E."/>
            <person name="Henrissat B."/>
            <person name="Hansel C."/>
            <person name="Singer S."/>
            <person name="Hutchinson M.I."/>
            <person name="de Vries R.P."/>
            <person name="Natvig D.O."/>
            <person name="Powell A.J."/>
            <person name="Tsang A."/>
            <person name="Grigoriev I.V."/>
        </authorList>
    </citation>
    <scope>NUCLEOTIDE SEQUENCE [LARGE SCALE GENOMIC DNA]</scope>
    <source>
        <strain evidence="4 5">ATCC 22073</strain>
    </source>
</reference>
<feature type="region of interest" description="Disordered" evidence="1">
    <location>
        <begin position="302"/>
        <end position="359"/>
    </location>
</feature>
<keyword evidence="3" id="KW-0732">Signal</keyword>
<keyword evidence="2" id="KW-1133">Transmembrane helix</keyword>
<feature type="region of interest" description="Disordered" evidence="1">
    <location>
        <begin position="427"/>
        <end position="459"/>
    </location>
</feature>
<evidence type="ECO:0000256" key="1">
    <source>
        <dbReference type="SAM" id="MobiDB-lite"/>
    </source>
</evidence>
<dbReference type="Proteomes" id="UP001600064">
    <property type="component" value="Unassembled WGS sequence"/>
</dbReference>
<gene>
    <name evidence="4" type="ORF">VTJ83DRAFT_7213</name>
</gene>
<keyword evidence="2" id="KW-0812">Transmembrane</keyword>
<evidence type="ECO:0000256" key="2">
    <source>
        <dbReference type="SAM" id="Phobius"/>
    </source>
</evidence>
<keyword evidence="5" id="KW-1185">Reference proteome</keyword>
<protein>
    <submittedName>
        <fullName evidence="4">Uncharacterized protein</fullName>
    </submittedName>
</protein>
<feature type="transmembrane region" description="Helical" evidence="2">
    <location>
        <begin position="272"/>
        <end position="294"/>
    </location>
</feature>
<dbReference type="RefSeq" id="XP_070863430.1">
    <property type="nucleotide sequence ID" value="XM_071014011.1"/>
</dbReference>
<sequence>MPLRPPARLLSGWLLLLADAAAHAPRANAHRDANAHLAAMGAVETGALLFPREYRMSPGVPIRKRQQAECAPGTHPCHDIGPAGAGICCPNSQYCIVNPADPSTAGCCAIGSRCSSPCSASQYQCSVTSTVTVAGNPQATSLAVVPACCPRACPGTSQFLCGTTPGAGCCGYGATCAPGGGSGGGSGVTGLCVPTPEPSTLPAGGGGAPTVGAPAGCETGQQACPMSLGGGCCAATQVCTLVDGTRYCADMPLDTSTSGDEDEHGSGLGGGAIAGVAVGAAAGAGVMAGVLWWACWRRRRRRRSGTGGGERAEKAHGGKSTRLTGTTNGRGDADDAAASDVASRNGRLGGPTQGYRGPAPAVGPYTETMAPDLPIDSMSPIGGVPVMPHGPGDIAAPVEIDSRVRGQGQDPGPHGWGYAGAGASMVSPTSLASDPSPPMSMPHAFGGSPHPPGHGGQAVIYELYGSEVVVDPSKSGTASSSSPR</sequence>
<evidence type="ECO:0000313" key="5">
    <source>
        <dbReference type="Proteomes" id="UP001600064"/>
    </source>
</evidence>
<evidence type="ECO:0000256" key="3">
    <source>
        <dbReference type="SAM" id="SignalP"/>
    </source>
</evidence>
<dbReference type="GeneID" id="98128655"/>